<gene>
    <name evidence="1" type="ORF">FDA94_13915</name>
</gene>
<evidence type="ECO:0000313" key="1">
    <source>
        <dbReference type="EMBL" id="TKK88390.1"/>
    </source>
</evidence>
<protein>
    <submittedName>
        <fullName evidence="1">Uncharacterized protein</fullName>
    </submittedName>
</protein>
<accession>A0A4U3MHT2</accession>
<reference evidence="1 2" key="1">
    <citation type="submission" date="2019-04" db="EMBL/GenBank/DDBJ databases">
        <title>Herbidospora sp. NEAU-GS14.nov., a novel actinomycete isolated from soil.</title>
        <authorList>
            <person name="Han L."/>
        </authorList>
    </citation>
    <scope>NUCLEOTIDE SEQUENCE [LARGE SCALE GENOMIC DNA]</scope>
    <source>
        <strain evidence="1 2">NEAU-GS14</strain>
    </source>
</reference>
<comment type="caution">
    <text evidence="1">The sequence shown here is derived from an EMBL/GenBank/DDBJ whole genome shotgun (WGS) entry which is preliminary data.</text>
</comment>
<dbReference type="AlphaFoldDB" id="A0A4U3MHT2"/>
<sequence length="179" mass="20049">MPSPRLIGERFNLPLVLDRLPAPDAHSPDNPVLISVFAEDQADRVGTAPAEGHFERDQARRAKVMRLLGSGHVRSARDYYNAAMILQHSHLVEHFHLGHVLARLSALAGYGPAKWLAAASMDRWLMHQGLPQHYGTQYVEDGEGFRLWDVEPETTDEERAEWNVPPLGEAVRMAADFPV</sequence>
<proteinExistence type="predicted"/>
<evidence type="ECO:0000313" key="2">
    <source>
        <dbReference type="Proteomes" id="UP000308705"/>
    </source>
</evidence>
<keyword evidence="2" id="KW-1185">Reference proteome</keyword>
<dbReference type="OrthoDB" id="22038at2"/>
<name>A0A4U3MHT2_9ACTN</name>
<dbReference type="Proteomes" id="UP000308705">
    <property type="component" value="Unassembled WGS sequence"/>
</dbReference>
<dbReference type="RefSeq" id="WP_137247476.1">
    <property type="nucleotide sequence ID" value="NZ_SZQA01000011.1"/>
</dbReference>
<organism evidence="1 2">
    <name type="scientific">Herbidospora galbida</name>
    <dbReference type="NCBI Taxonomy" id="2575442"/>
    <lineage>
        <taxon>Bacteria</taxon>
        <taxon>Bacillati</taxon>
        <taxon>Actinomycetota</taxon>
        <taxon>Actinomycetes</taxon>
        <taxon>Streptosporangiales</taxon>
        <taxon>Streptosporangiaceae</taxon>
        <taxon>Herbidospora</taxon>
    </lineage>
</organism>
<dbReference type="EMBL" id="SZQA01000011">
    <property type="protein sequence ID" value="TKK88390.1"/>
    <property type="molecule type" value="Genomic_DNA"/>
</dbReference>